<organism evidence="1 2">
    <name type="scientific">Sphingomonas sanguinis</name>
    <dbReference type="NCBI Taxonomy" id="33051"/>
    <lineage>
        <taxon>Bacteria</taxon>
        <taxon>Pseudomonadati</taxon>
        <taxon>Pseudomonadota</taxon>
        <taxon>Alphaproteobacteria</taxon>
        <taxon>Sphingomonadales</taxon>
        <taxon>Sphingomonadaceae</taxon>
        <taxon>Sphingomonas</taxon>
    </lineage>
</organism>
<dbReference type="EMBL" id="LDTC01000061">
    <property type="protein sequence ID" value="KTW13562.1"/>
    <property type="molecule type" value="Genomic_DNA"/>
</dbReference>
<dbReference type="Proteomes" id="UP000074410">
    <property type="component" value="Unassembled WGS sequence"/>
</dbReference>
<sequence length="107" mass="12049">MKAQELIDAVPQEASLEVSVNIGYRATKRKLQRAFMKDLAAGLRNLPDGEVTVRTKSGIAKGSDARIYQDMNILKQDNTSGLLQLTDVRDQMLEVHRRFLHDAKIEP</sequence>
<dbReference type="PATRIC" id="fig|33051.5.peg.2839"/>
<evidence type="ECO:0000313" key="2">
    <source>
        <dbReference type="Proteomes" id="UP000074410"/>
    </source>
</evidence>
<protein>
    <submittedName>
        <fullName evidence="1">Uncharacterized protein</fullName>
    </submittedName>
</protein>
<evidence type="ECO:0000313" key="1">
    <source>
        <dbReference type="EMBL" id="KTW13562.1"/>
    </source>
</evidence>
<proteinExistence type="predicted"/>
<gene>
    <name evidence="1" type="ORF">NS258_08855</name>
</gene>
<accession>A0A147J909</accession>
<dbReference type="AlphaFoldDB" id="A0A147J909"/>
<comment type="caution">
    <text evidence="1">The sequence shown here is derived from an EMBL/GenBank/DDBJ whole genome shotgun (WGS) entry which is preliminary data.</text>
</comment>
<reference evidence="1 2" key="1">
    <citation type="journal article" date="2016" name="Front. Microbiol.">
        <title>Genomic Resource of Rice Seed Associated Bacteria.</title>
        <authorList>
            <person name="Midha S."/>
            <person name="Bansal K."/>
            <person name="Sharma S."/>
            <person name="Kumar N."/>
            <person name="Patil P.P."/>
            <person name="Chaudhry V."/>
            <person name="Patil P.B."/>
        </authorList>
    </citation>
    <scope>NUCLEOTIDE SEQUENCE [LARGE SCALE GENOMIC DNA]</scope>
    <source>
        <strain evidence="1 2">NS258</strain>
    </source>
</reference>
<name>A0A147J909_9SPHN</name>